<feature type="region of interest" description="Disordered" evidence="2">
    <location>
        <begin position="199"/>
        <end position="228"/>
    </location>
</feature>
<dbReference type="AlphaFoldDB" id="A0A7I9UXX2"/>
<dbReference type="InterPro" id="IPR047057">
    <property type="entry name" value="MerR_fam"/>
</dbReference>
<dbReference type="Gene3D" id="1.10.1660.10">
    <property type="match status" value="1"/>
</dbReference>
<gene>
    <name evidence="4" type="ORF">nbrc107697_20930</name>
</gene>
<dbReference type="Pfam" id="PF13411">
    <property type="entry name" value="MerR_1"/>
    <property type="match status" value="1"/>
</dbReference>
<reference evidence="5" key="1">
    <citation type="submission" date="2019-06" db="EMBL/GenBank/DDBJ databases">
        <title>Gordonia isolated from sludge of a wastewater treatment plant.</title>
        <authorList>
            <person name="Tamura T."/>
            <person name="Aoyama K."/>
            <person name="Kang Y."/>
            <person name="Saito S."/>
            <person name="Akiyama N."/>
            <person name="Yazawa K."/>
            <person name="Gonoi T."/>
            <person name="Mikami Y."/>
        </authorList>
    </citation>
    <scope>NUCLEOTIDE SEQUENCE [LARGE SCALE GENOMIC DNA]</scope>
    <source>
        <strain evidence="5">NBRC 107697</strain>
    </source>
</reference>
<feature type="domain" description="HTH merR-type" evidence="3">
    <location>
        <begin position="69"/>
        <end position="141"/>
    </location>
</feature>
<dbReference type="InterPro" id="IPR000551">
    <property type="entry name" value="MerR-type_HTH_dom"/>
</dbReference>
<name>A0A7I9UXX2_9ACTN</name>
<dbReference type="SUPFAM" id="SSF46955">
    <property type="entry name" value="Putative DNA-binding domain"/>
    <property type="match status" value="1"/>
</dbReference>
<dbReference type="PROSITE" id="PS50937">
    <property type="entry name" value="HTH_MERR_2"/>
    <property type="match status" value="1"/>
</dbReference>
<comment type="caution">
    <text evidence="4">The sequence shown here is derived from an EMBL/GenBank/DDBJ whole genome shotgun (WGS) entry which is preliminary data.</text>
</comment>
<accession>A0A7I9UXX2</accession>
<keyword evidence="1" id="KW-0238">DNA-binding</keyword>
<organism evidence="4 5">
    <name type="scientific">Gordonia crocea</name>
    <dbReference type="NCBI Taxonomy" id="589162"/>
    <lineage>
        <taxon>Bacteria</taxon>
        <taxon>Bacillati</taxon>
        <taxon>Actinomycetota</taxon>
        <taxon>Actinomycetes</taxon>
        <taxon>Mycobacteriales</taxon>
        <taxon>Gordoniaceae</taxon>
        <taxon>Gordonia</taxon>
    </lineage>
</organism>
<proteinExistence type="predicted"/>
<evidence type="ECO:0000313" key="4">
    <source>
        <dbReference type="EMBL" id="GED98054.1"/>
    </source>
</evidence>
<dbReference type="CDD" id="cd01105">
    <property type="entry name" value="HTH_GlnR-like"/>
    <property type="match status" value="1"/>
</dbReference>
<dbReference type="PANTHER" id="PTHR30204:SF3">
    <property type="entry name" value="HTH MERR-TYPE DOMAIN-CONTAINING PROTEIN"/>
    <property type="match status" value="1"/>
</dbReference>
<sequence length="228" mass="24595">MPEGAPVAYRYLRWPEQYRRILVTSDGEETAVGDDMTPDDSDRTGAQGSLADVAPGLFPGDVVPDELVGYRVPSACQIAGITYRQLDYWARTSLVVPSIRGAAGSGSQRLYSFKDILVLKIVKRLLDTGISLQNIRVAVDHLRQRGVEDLARVTLFSDGTTVYECTSAEEVIDLLQGGQGVFGIAVSGAMRELTGTIADFPGERADGGESATSPEDELAARRRARKTG</sequence>
<evidence type="ECO:0000256" key="1">
    <source>
        <dbReference type="ARBA" id="ARBA00023125"/>
    </source>
</evidence>
<evidence type="ECO:0000313" key="5">
    <source>
        <dbReference type="Proteomes" id="UP000444980"/>
    </source>
</evidence>
<evidence type="ECO:0000256" key="2">
    <source>
        <dbReference type="SAM" id="MobiDB-lite"/>
    </source>
</evidence>
<dbReference type="Proteomes" id="UP000444980">
    <property type="component" value="Unassembled WGS sequence"/>
</dbReference>
<dbReference type="GO" id="GO:0003700">
    <property type="term" value="F:DNA-binding transcription factor activity"/>
    <property type="evidence" value="ECO:0007669"/>
    <property type="project" value="InterPro"/>
</dbReference>
<evidence type="ECO:0000259" key="3">
    <source>
        <dbReference type="PROSITE" id="PS50937"/>
    </source>
</evidence>
<dbReference type="InterPro" id="IPR009061">
    <property type="entry name" value="DNA-bd_dom_put_sf"/>
</dbReference>
<dbReference type="EMBL" id="BJOU01000001">
    <property type="protein sequence ID" value="GED98054.1"/>
    <property type="molecule type" value="Genomic_DNA"/>
</dbReference>
<dbReference type="PANTHER" id="PTHR30204">
    <property type="entry name" value="REDOX-CYCLING DRUG-SENSING TRANSCRIPTIONAL ACTIVATOR SOXR"/>
    <property type="match status" value="1"/>
</dbReference>
<dbReference type="GO" id="GO:0003677">
    <property type="term" value="F:DNA binding"/>
    <property type="evidence" value="ECO:0007669"/>
    <property type="project" value="UniProtKB-KW"/>
</dbReference>
<keyword evidence="5" id="KW-1185">Reference proteome</keyword>
<dbReference type="SMART" id="SM00422">
    <property type="entry name" value="HTH_MERR"/>
    <property type="match status" value="1"/>
</dbReference>
<protein>
    <submittedName>
        <fullName evidence="4">Putative HTH-type transcriptional regulator</fullName>
    </submittedName>
</protein>